<protein>
    <submittedName>
        <fullName evidence="2">Flagellar biosynthesis GTPase FlhF</fullName>
    </submittedName>
</protein>
<dbReference type="Proteomes" id="UP000577362">
    <property type="component" value="Unassembled WGS sequence"/>
</dbReference>
<keyword evidence="3" id="KW-1185">Reference proteome</keyword>
<evidence type="ECO:0000313" key="3">
    <source>
        <dbReference type="Proteomes" id="UP000577362"/>
    </source>
</evidence>
<dbReference type="AlphaFoldDB" id="A0A840BV63"/>
<name>A0A840BV63_9HYPH</name>
<organism evidence="2 3">
    <name type="scientific">Chelatococcus caeni</name>
    <dbReference type="NCBI Taxonomy" id="1348468"/>
    <lineage>
        <taxon>Bacteria</taxon>
        <taxon>Pseudomonadati</taxon>
        <taxon>Pseudomonadota</taxon>
        <taxon>Alphaproteobacteria</taxon>
        <taxon>Hyphomicrobiales</taxon>
        <taxon>Chelatococcaceae</taxon>
        <taxon>Chelatococcus</taxon>
    </lineage>
</organism>
<evidence type="ECO:0000313" key="2">
    <source>
        <dbReference type="EMBL" id="MBB4017341.1"/>
    </source>
</evidence>
<accession>A0A840BV63</accession>
<dbReference type="EMBL" id="JACIEN010000002">
    <property type="protein sequence ID" value="MBB4017341.1"/>
    <property type="molecule type" value="Genomic_DNA"/>
</dbReference>
<keyword evidence="2" id="KW-0282">Flagellum</keyword>
<keyword evidence="2" id="KW-0969">Cilium</keyword>
<feature type="region of interest" description="Disordered" evidence="1">
    <location>
        <begin position="133"/>
        <end position="173"/>
    </location>
</feature>
<reference evidence="2 3" key="1">
    <citation type="submission" date="2020-08" db="EMBL/GenBank/DDBJ databases">
        <title>Genomic Encyclopedia of Type Strains, Phase IV (KMG-IV): sequencing the most valuable type-strain genomes for metagenomic binning, comparative biology and taxonomic classification.</title>
        <authorList>
            <person name="Goeker M."/>
        </authorList>
    </citation>
    <scope>NUCLEOTIDE SEQUENCE [LARGE SCALE GENOMIC DNA]</scope>
    <source>
        <strain evidence="2 3">DSM 103737</strain>
    </source>
</reference>
<evidence type="ECO:0000256" key="1">
    <source>
        <dbReference type="SAM" id="MobiDB-lite"/>
    </source>
</evidence>
<dbReference type="RefSeq" id="WP_183316698.1">
    <property type="nucleotide sequence ID" value="NZ_JACIEN010000002.1"/>
</dbReference>
<feature type="compositionally biased region" description="Basic and acidic residues" evidence="1">
    <location>
        <begin position="133"/>
        <end position="170"/>
    </location>
</feature>
<gene>
    <name evidence="2" type="ORF">GGR16_002370</name>
</gene>
<proteinExistence type="predicted"/>
<comment type="caution">
    <text evidence="2">The sequence shown here is derived from an EMBL/GenBank/DDBJ whole genome shotgun (WGS) entry which is preliminary data.</text>
</comment>
<sequence length="256" mass="28503">MTVAEAIDPRLGIGGNNPPDLRERLAEDHAQLRHEIEKIASRANGAPKEVKSDDDLVAVGEIIKDARELTKRVDRARVAEKEPFLQGGRDVDAFFKVFIERLDNIAKKLGDRATVYQREKAAEARRKAEEEARKLAEEAERQRQIAEREAERNRPTASAKHEDKAEDLAERAAQAEAAAAAKAADLTRVRSDTGTVASARAEWKGEIVSMDAIDLNALRPYLKRDHVQMALNTFVRMGGRKLAGAKIFEDVKASFR</sequence>
<feature type="region of interest" description="Disordered" evidence="1">
    <location>
        <begin position="1"/>
        <end position="22"/>
    </location>
</feature>
<keyword evidence="2" id="KW-0966">Cell projection</keyword>